<evidence type="ECO:0000313" key="2">
    <source>
        <dbReference type="Proteomes" id="UP000663879"/>
    </source>
</evidence>
<name>A0A813RB70_9BILA</name>
<reference evidence="1" key="1">
    <citation type="submission" date="2021-02" db="EMBL/GenBank/DDBJ databases">
        <authorList>
            <person name="Nowell W R."/>
        </authorList>
    </citation>
    <scope>NUCLEOTIDE SEQUENCE</scope>
    <source>
        <strain evidence="1">Ploen Becks lab</strain>
    </source>
</reference>
<accession>A0A813RB70</accession>
<proteinExistence type="predicted"/>
<sequence length="144" mass="16826">MNDLNRCHIDYIKNKEILPTLEGSSKRNKDSIFNIKENMVLSNGSSYSSIELRLMRQVKEILESKNTYEIIKKKYLNTNKIEKTNDNLKFNVLSLDKLDKEYEIALPSLKLKRNKNNEFEQESNEIYNVPLVVNLNEALISSLL</sequence>
<dbReference type="OrthoDB" id="10640630at2759"/>
<dbReference type="AlphaFoldDB" id="A0A813RB70"/>
<dbReference type="Proteomes" id="UP000663879">
    <property type="component" value="Unassembled WGS sequence"/>
</dbReference>
<protein>
    <submittedName>
        <fullName evidence="1">Uncharacterized protein</fullName>
    </submittedName>
</protein>
<comment type="caution">
    <text evidence="1">The sequence shown here is derived from an EMBL/GenBank/DDBJ whole genome shotgun (WGS) entry which is preliminary data.</text>
</comment>
<keyword evidence="2" id="KW-1185">Reference proteome</keyword>
<dbReference type="EMBL" id="CAJNOC010000582">
    <property type="protein sequence ID" value="CAF0779509.1"/>
    <property type="molecule type" value="Genomic_DNA"/>
</dbReference>
<organism evidence="1 2">
    <name type="scientific">Brachionus calyciflorus</name>
    <dbReference type="NCBI Taxonomy" id="104777"/>
    <lineage>
        <taxon>Eukaryota</taxon>
        <taxon>Metazoa</taxon>
        <taxon>Spiralia</taxon>
        <taxon>Gnathifera</taxon>
        <taxon>Rotifera</taxon>
        <taxon>Eurotatoria</taxon>
        <taxon>Monogononta</taxon>
        <taxon>Pseudotrocha</taxon>
        <taxon>Ploima</taxon>
        <taxon>Brachionidae</taxon>
        <taxon>Brachionus</taxon>
    </lineage>
</organism>
<gene>
    <name evidence="1" type="ORF">OXX778_LOCUS5382</name>
</gene>
<evidence type="ECO:0000313" key="1">
    <source>
        <dbReference type="EMBL" id="CAF0779509.1"/>
    </source>
</evidence>